<dbReference type="Proteomes" id="UP000007954">
    <property type="component" value="Chromosome"/>
</dbReference>
<dbReference type="OrthoDB" id="305188at2157"/>
<dbReference type="Gene3D" id="3.40.190.10">
    <property type="entry name" value="Periplasmic binding protein-like II"/>
    <property type="match status" value="2"/>
</dbReference>
<gene>
    <name evidence="3" type="ordered locus">Hqrw_2846</name>
</gene>
<dbReference type="RefSeq" id="WP_014556226.1">
    <property type="nucleotide sequence ID" value="NC_017459.1"/>
</dbReference>
<dbReference type="PANTHER" id="PTHR30006">
    <property type="entry name" value="THIAMINE-BINDING PERIPLASMIC PROTEIN-RELATED"/>
    <property type="match status" value="1"/>
</dbReference>
<dbReference type="EMBL" id="FR746099">
    <property type="protein sequence ID" value="CCC40658.1"/>
    <property type="molecule type" value="Genomic_DNA"/>
</dbReference>
<dbReference type="HOGENOM" id="CLU_026974_2_0_2"/>
<proteinExistence type="predicted"/>
<organism evidence="3 4">
    <name type="scientific">Haloquadratum walsbyi (strain DSM 16854 / JCM 12705 / C23)</name>
    <dbReference type="NCBI Taxonomy" id="768065"/>
    <lineage>
        <taxon>Archaea</taxon>
        <taxon>Methanobacteriati</taxon>
        <taxon>Methanobacteriota</taxon>
        <taxon>Stenosarchaea group</taxon>
        <taxon>Halobacteria</taxon>
        <taxon>Halobacteriales</taxon>
        <taxon>Haloferacaceae</taxon>
        <taxon>Haloquadratum</taxon>
    </lineage>
</organism>
<dbReference type="InterPro" id="IPR006311">
    <property type="entry name" value="TAT_signal"/>
</dbReference>
<dbReference type="PROSITE" id="PS51318">
    <property type="entry name" value="TAT"/>
    <property type="match status" value="1"/>
</dbReference>
<feature type="compositionally biased region" description="Polar residues" evidence="2">
    <location>
        <begin position="43"/>
        <end position="68"/>
    </location>
</feature>
<evidence type="ECO:0000313" key="4">
    <source>
        <dbReference type="Proteomes" id="UP000007954"/>
    </source>
</evidence>
<protein>
    <submittedName>
        <fullName evidence="3">ABC-type transport system periplasmic substrate-binding protein</fullName>
    </submittedName>
</protein>
<sequence length="401" mass="43352">MGDISRTDERATVGTHSRTRRRFLQAAAVAGIGSAAGCGSAGDNETGTTTEAEVSSPMGTSDSEQIGSGRSPFGERDISDGVSMSEMPDLAGELTVYSGRGEALVGELLSFIEDRYPELTIRPLYNSASELVNQIITEGQNSPGDVFYSVNAGSLGALATRERTQSLADETLSLVPEAFQSPDGSWVGTSGRARAIPYNTNILTESSIPTNIMSFPDTTEFDGQLGWAPTYSSFQAFITAMRLLEGESDTRQWLRGMQELNAQSYADEFQIARAVADGEIAVGFTNHYYIQRVLARRTTDAPLRTTFTQNDAGAIFNVAGACMLDTASDTTLSSNFVRHLLSAEAQDYFARKTFEYPLVPEIEPIGRLPSIDSLNPPESINLTELSNLERTITLLRETGVL</sequence>
<evidence type="ECO:0000256" key="2">
    <source>
        <dbReference type="SAM" id="MobiDB-lite"/>
    </source>
</evidence>
<dbReference type="AlphaFoldDB" id="G0LJ90"/>
<dbReference type="Pfam" id="PF13343">
    <property type="entry name" value="SBP_bac_6"/>
    <property type="match status" value="1"/>
</dbReference>
<dbReference type="SUPFAM" id="SSF53850">
    <property type="entry name" value="Periplasmic binding protein-like II"/>
    <property type="match status" value="1"/>
</dbReference>
<name>G0LJ90_HALWC</name>
<evidence type="ECO:0000256" key="1">
    <source>
        <dbReference type="ARBA" id="ARBA00022729"/>
    </source>
</evidence>
<dbReference type="PANTHER" id="PTHR30006:SF24">
    <property type="entry name" value="SLL0237 PROTEIN"/>
    <property type="match status" value="1"/>
</dbReference>
<dbReference type="GeneID" id="12447600"/>
<reference evidence="3 4" key="1">
    <citation type="journal article" date="2011" name="PLoS ONE">
        <title>Haloquadratum walsbyi: limited diversity in a global pond.</title>
        <authorList>
            <person name="Dyall-Smith M."/>
            <person name="Pfeiffer F."/>
            <person name="Klee K."/>
            <person name="Palm P."/>
            <person name="Gross K."/>
            <person name="Schuster S.C."/>
            <person name="Rampp M."/>
            <person name="Oesterhelt D."/>
        </authorList>
    </citation>
    <scope>NUCLEOTIDE SEQUENCE [LARGE SCALE GENOMIC DNA]</scope>
    <source>
        <strain evidence="4">DSM 16854 / JCM 12705 / C23</strain>
    </source>
</reference>
<dbReference type="KEGG" id="hwc:Hqrw_2846"/>
<accession>G0LJ90</accession>
<keyword evidence="1" id="KW-0732">Signal</keyword>
<feature type="region of interest" description="Disordered" evidence="2">
    <location>
        <begin position="35"/>
        <end position="83"/>
    </location>
</feature>
<evidence type="ECO:0000313" key="3">
    <source>
        <dbReference type="EMBL" id="CCC40658.1"/>
    </source>
</evidence>